<keyword evidence="1" id="KW-1133">Transmembrane helix</keyword>
<geneLocation type="mitochondrion" evidence="3"/>
<dbReference type="EMBL" id="LT906312">
    <property type="protein sequence ID" value="SNU77082.1"/>
    <property type="molecule type" value="Genomic_DNA"/>
</dbReference>
<keyword evidence="1" id="KW-0472">Membrane</keyword>
<organism evidence="3">
    <name type="scientific">Fusarium oxysporum f. sp. cucumerinum</name>
    <dbReference type="NCBI Taxonomy" id="5508"/>
    <lineage>
        <taxon>Eukaryota</taxon>
        <taxon>Fungi</taxon>
        <taxon>Dikarya</taxon>
        <taxon>Ascomycota</taxon>
        <taxon>Pezizomycotina</taxon>
        <taxon>Sordariomycetes</taxon>
        <taxon>Hypocreomycetidae</taxon>
        <taxon>Hypocreales</taxon>
        <taxon>Nectriaceae</taxon>
        <taxon>Fusarium</taxon>
        <taxon>Fusarium oxysporum species complex</taxon>
    </lineage>
</organism>
<dbReference type="EMBL" id="LT906313">
    <property type="protein sequence ID" value="SNU77111.1"/>
    <property type="molecule type" value="Genomic_DNA"/>
</dbReference>
<evidence type="ECO:0000313" key="3">
    <source>
        <dbReference type="EMBL" id="SNU77082.1"/>
    </source>
</evidence>
<dbReference type="EMBL" id="LT906311">
    <property type="protein sequence ID" value="SNU77053.1"/>
    <property type="molecule type" value="Genomic_DNA"/>
</dbReference>
<sequence>MKKNLKTKNNVEASNEVYSYFSSYIPSLYGAIVSFIQNIKQVNPTSLWIVFTLSVVYILIILLYVVPTFYDTILQHSDFSLSLCSSSVVEGGGKLCSTLSLEPIAMNKYGSKLVLNTTSFSIFFPPEKISSTDYDSSPLSLLVIIAKKFMGLFFKESLLTKSFSLRSPHSLNMLKPKNELVRFPPGIPIALVELKNTYYINKAHALFNNTQDPSGRGLEGKAILFCISCFKYALGVLEHQARASPLKPKKSKRNKMKSAYVCLSFYG</sequence>
<proteinExistence type="predicted"/>
<evidence type="ECO:0000313" key="2">
    <source>
        <dbReference type="EMBL" id="SNU77053.1"/>
    </source>
</evidence>
<evidence type="ECO:0000313" key="4">
    <source>
        <dbReference type="EMBL" id="SNU77111.1"/>
    </source>
</evidence>
<feature type="transmembrane region" description="Helical" evidence="1">
    <location>
        <begin position="48"/>
        <end position="70"/>
    </location>
</feature>
<accession>A0A2C8D0Z8</accession>
<gene>
    <name evidence="3" type="primary">orf267</name>
</gene>
<keyword evidence="1" id="KW-0812">Transmembrane</keyword>
<dbReference type="AlphaFoldDB" id="A0A2C8D0Z8"/>
<reference evidence="3" key="1">
    <citation type="submission" date="2016-12" db="EMBL/GenBank/DDBJ databases">
        <title>Recombination within an asexual species: what the mitochondrial genomes reveal in the Fusarium oxysporum species complex.</title>
        <authorList>
            <person name="Brankovics B."/>
            <person name="Van Dam P."/>
            <person name="Rep M."/>
            <person name="De Hoog G.S."/>
            <person name="Van der Lee T.A.J."/>
            <person name="Waalwijk C."/>
            <person name="Van Diepeningen A.D."/>
        </authorList>
    </citation>
    <scope>NUCLEOTIDE SEQUENCE</scope>
    <source>
        <strain evidence="2">Foc018</strain>
        <strain evidence="3">Foc021</strain>
        <strain evidence="4">Foc030</strain>
    </source>
</reference>
<evidence type="ECO:0000256" key="1">
    <source>
        <dbReference type="SAM" id="Phobius"/>
    </source>
</evidence>
<keyword evidence="3" id="KW-0496">Mitochondrion</keyword>
<name>A0A2C8D0Z8_FUSOX</name>
<protein>
    <submittedName>
        <fullName evidence="3">Uncharacterized protein</fullName>
    </submittedName>
</protein>